<reference evidence="1" key="1">
    <citation type="journal article" date="2008" name="BMC Genomics">
        <title>A conifer genomics resource of 200,000 spruce (Picea spp.) ESTs and 6,464 high-quality, sequence-finished full-length cDNAs for Sitka spruce (Picea sitchensis).</title>
        <authorList>
            <person name="Ralph S.G."/>
            <person name="Chun H.J."/>
            <person name="Kolosova N."/>
            <person name="Cooper D."/>
            <person name="Oddy C."/>
            <person name="Ritland C.E."/>
            <person name="Kirkpatrick R."/>
            <person name="Moore R."/>
            <person name="Barber S."/>
            <person name="Holt R.A."/>
            <person name="Jones S.J."/>
            <person name="Marra M.A."/>
            <person name="Douglas C.J."/>
            <person name="Ritland K."/>
            <person name="Bohlmann J."/>
        </authorList>
    </citation>
    <scope>NUCLEOTIDE SEQUENCE</scope>
    <source>
        <tissue evidence="1">Green portion of the leader tissue</tissue>
    </source>
</reference>
<dbReference type="EMBL" id="EF087047">
    <property type="protein sequence ID" value="ABK26303.1"/>
    <property type="molecule type" value="mRNA"/>
</dbReference>
<sequence>MITIRIGITKRLMMVYQERLKVMAVKVGMARQRRM</sequence>
<dbReference type="AlphaFoldDB" id="A9P092"/>
<accession>A9P092</accession>
<protein>
    <submittedName>
        <fullName evidence="1">Uncharacterized protein</fullName>
    </submittedName>
</protein>
<evidence type="ECO:0000313" key="1">
    <source>
        <dbReference type="EMBL" id="ABK26303.1"/>
    </source>
</evidence>
<organism evidence="1">
    <name type="scientific">Picea sitchensis</name>
    <name type="common">Sitka spruce</name>
    <name type="synonym">Pinus sitchensis</name>
    <dbReference type="NCBI Taxonomy" id="3332"/>
    <lineage>
        <taxon>Eukaryota</taxon>
        <taxon>Viridiplantae</taxon>
        <taxon>Streptophyta</taxon>
        <taxon>Embryophyta</taxon>
        <taxon>Tracheophyta</taxon>
        <taxon>Spermatophyta</taxon>
        <taxon>Pinopsida</taxon>
        <taxon>Pinidae</taxon>
        <taxon>Conifers I</taxon>
        <taxon>Pinales</taxon>
        <taxon>Pinaceae</taxon>
        <taxon>Picea</taxon>
    </lineage>
</organism>
<proteinExistence type="evidence at transcript level"/>
<name>A9P092_PICSI</name>